<accession>A0A0F0LV11</accession>
<dbReference type="GO" id="GO:0005886">
    <property type="term" value="C:plasma membrane"/>
    <property type="evidence" value="ECO:0007669"/>
    <property type="project" value="TreeGrafter"/>
</dbReference>
<dbReference type="InterPro" id="IPR050487">
    <property type="entry name" value="FtsQ_DivIB"/>
</dbReference>
<feature type="transmembrane region" description="Helical" evidence="8">
    <location>
        <begin position="72"/>
        <end position="93"/>
    </location>
</feature>
<protein>
    <submittedName>
        <fullName evidence="10">Cell division protein FtsQ</fullName>
    </submittedName>
</protein>
<evidence type="ECO:0000256" key="5">
    <source>
        <dbReference type="ARBA" id="ARBA00022989"/>
    </source>
</evidence>
<dbReference type="OrthoDB" id="4793367at2"/>
<keyword evidence="5 8" id="KW-1133">Transmembrane helix</keyword>
<dbReference type="GO" id="GO:0051301">
    <property type="term" value="P:cell division"/>
    <property type="evidence" value="ECO:0007669"/>
    <property type="project" value="UniProtKB-KW"/>
</dbReference>
<keyword evidence="7" id="KW-0131">Cell cycle</keyword>
<evidence type="ECO:0000256" key="4">
    <source>
        <dbReference type="ARBA" id="ARBA00022692"/>
    </source>
</evidence>
<dbReference type="AlphaFoldDB" id="A0A0F0LV11"/>
<organism evidence="10 11">
    <name type="scientific">Microbacterium ginsengisoli</name>
    <dbReference type="NCBI Taxonomy" id="400772"/>
    <lineage>
        <taxon>Bacteria</taxon>
        <taxon>Bacillati</taxon>
        <taxon>Actinomycetota</taxon>
        <taxon>Actinomycetes</taxon>
        <taxon>Micrococcales</taxon>
        <taxon>Microbacteriaceae</taxon>
        <taxon>Microbacterium</taxon>
    </lineage>
</organism>
<evidence type="ECO:0000256" key="3">
    <source>
        <dbReference type="ARBA" id="ARBA00022618"/>
    </source>
</evidence>
<keyword evidence="2" id="KW-1003">Cell membrane</keyword>
<proteinExistence type="predicted"/>
<name>A0A0F0LV11_9MICO</name>
<evidence type="ECO:0000256" key="2">
    <source>
        <dbReference type="ARBA" id="ARBA00022475"/>
    </source>
</evidence>
<dbReference type="PANTHER" id="PTHR37820:SF1">
    <property type="entry name" value="CELL DIVISION PROTEIN FTSQ"/>
    <property type="match status" value="1"/>
</dbReference>
<evidence type="ECO:0000256" key="7">
    <source>
        <dbReference type="ARBA" id="ARBA00023306"/>
    </source>
</evidence>
<gene>
    <name evidence="10" type="primary">ftsQ</name>
    <name evidence="10" type="ORF">RR49_01284</name>
</gene>
<evidence type="ECO:0000256" key="6">
    <source>
        <dbReference type="ARBA" id="ARBA00023136"/>
    </source>
</evidence>
<feature type="domain" description="POTRA" evidence="9">
    <location>
        <begin position="97"/>
        <end position="165"/>
    </location>
</feature>
<keyword evidence="4 8" id="KW-0812">Transmembrane</keyword>
<keyword evidence="3 10" id="KW-0132">Cell division</keyword>
<evidence type="ECO:0000259" key="9">
    <source>
        <dbReference type="PROSITE" id="PS51779"/>
    </source>
</evidence>
<dbReference type="InterPro" id="IPR013685">
    <property type="entry name" value="POTRA_FtsQ_type"/>
</dbReference>
<dbReference type="STRING" id="400772.RR49_01284"/>
<keyword evidence="6 8" id="KW-0472">Membrane</keyword>
<dbReference type="Proteomes" id="UP000033451">
    <property type="component" value="Unassembled WGS sequence"/>
</dbReference>
<dbReference type="PROSITE" id="PS51779">
    <property type="entry name" value="POTRA"/>
    <property type="match status" value="1"/>
</dbReference>
<comment type="caution">
    <text evidence="10">The sequence shown here is derived from an EMBL/GenBank/DDBJ whole genome shotgun (WGS) entry which is preliminary data.</text>
</comment>
<evidence type="ECO:0000313" key="10">
    <source>
        <dbReference type="EMBL" id="KJL36948.1"/>
    </source>
</evidence>
<evidence type="ECO:0000256" key="8">
    <source>
        <dbReference type="SAM" id="Phobius"/>
    </source>
</evidence>
<dbReference type="PATRIC" id="fig|400772.4.peg.1307"/>
<dbReference type="PANTHER" id="PTHR37820">
    <property type="entry name" value="CELL DIVISION PROTEIN DIVIB"/>
    <property type="match status" value="1"/>
</dbReference>
<dbReference type="Pfam" id="PF08478">
    <property type="entry name" value="POTRA_1"/>
    <property type="match status" value="1"/>
</dbReference>
<evidence type="ECO:0000313" key="11">
    <source>
        <dbReference type="Proteomes" id="UP000033451"/>
    </source>
</evidence>
<dbReference type="InterPro" id="IPR034746">
    <property type="entry name" value="POTRA"/>
</dbReference>
<comment type="subcellular location">
    <subcellularLocation>
        <location evidence="1">Membrane</location>
    </subcellularLocation>
</comment>
<sequence>MPEWIDDAPLFAPEPLRPVDREAVPVDAPAGPPAAAESTVRLGDVWRSARARRRAIRSEVRRFTVRQRRRRIVWLSVVAAVVLLIAASIGSAYSPLFAVQRVDVVGTSQLDAQTVAHALSGQIGTPLAAVDESAVKAALVQFPLIETYTVEAQPPHDLVVRIVERTPVGFIQYPSGYSLVDAAGVQLSMSSTPPSGYPALTVSDTSSAAFRALGAVIRALPAQLRSIVTAGSAQTADDVTLTIGGTGTRIVWGSADESAEKAKVLETMMVSRPPQGVHVYDVSSPSAIVVQ</sequence>
<dbReference type="Gene3D" id="3.10.20.310">
    <property type="entry name" value="membrane protein fhac"/>
    <property type="match status" value="1"/>
</dbReference>
<evidence type="ECO:0000256" key="1">
    <source>
        <dbReference type="ARBA" id="ARBA00004370"/>
    </source>
</evidence>
<reference evidence="10 11" key="1">
    <citation type="submission" date="2015-02" db="EMBL/GenBank/DDBJ databases">
        <title>Draft genome sequences of ten Microbacterium spp. with emphasis on heavy metal contaminated environments.</title>
        <authorList>
            <person name="Corretto E."/>
        </authorList>
    </citation>
    <scope>NUCLEOTIDE SEQUENCE [LARGE SCALE GENOMIC DNA]</scope>
    <source>
        <strain evidence="10 11">DSM 18659</strain>
    </source>
</reference>
<keyword evidence="11" id="KW-1185">Reference proteome</keyword>
<dbReference type="EMBL" id="JYIY01000070">
    <property type="protein sequence ID" value="KJL36948.1"/>
    <property type="molecule type" value="Genomic_DNA"/>
</dbReference>